<dbReference type="InterPro" id="IPR051401">
    <property type="entry name" value="GtrA_CellWall_Glycosyl"/>
</dbReference>
<comment type="subcellular location">
    <subcellularLocation>
        <location evidence="1">Membrane</location>
        <topology evidence="1">Multi-pass membrane protein</topology>
    </subcellularLocation>
</comment>
<reference evidence="8 9" key="1">
    <citation type="journal article" date="2016" name="Nat. Commun.">
        <title>Thousands of microbial genomes shed light on interconnected biogeochemical processes in an aquifer system.</title>
        <authorList>
            <person name="Anantharaman K."/>
            <person name="Brown C.T."/>
            <person name="Hug L.A."/>
            <person name="Sharon I."/>
            <person name="Castelle C.J."/>
            <person name="Probst A.J."/>
            <person name="Thomas B.C."/>
            <person name="Singh A."/>
            <person name="Wilkins M.J."/>
            <person name="Karaoz U."/>
            <person name="Brodie E.L."/>
            <person name="Williams K.H."/>
            <person name="Hubbard S.S."/>
            <person name="Banfield J.F."/>
        </authorList>
    </citation>
    <scope>NUCLEOTIDE SEQUENCE [LARGE SCALE GENOMIC DNA]</scope>
</reference>
<gene>
    <name evidence="8" type="ORF">A3H68_01305</name>
</gene>
<sequence>MDKRIFGKDCWVAAVTGFFTGLFATATIWFSGVKIPNLVLFSIILIAASPVWWVIVISVGQILGRKFHPVIAQLTKFSAVGFMSSSIDFITLNFLSWLTGVTEGIIIGPINMPGFILATINAYLWDRKWVFKSERRGTRELSKEMIGFFTVAGFGILINSAIVYLMTTYVGPDNFSPTVWLNISKIVATSVATFFNFVGYKMLVFPDVPETTGQTVK</sequence>
<evidence type="ECO:0000256" key="2">
    <source>
        <dbReference type="ARBA" id="ARBA00009399"/>
    </source>
</evidence>
<dbReference type="Pfam" id="PF04138">
    <property type="entry name" value="GtrA_DPMS_TM"/>
    <property type="match status" value="1"/>
</dbReference>
<dbReference type="AlphaFoldDB" id="A0A1G2NX27"/>
<feature type="transmembrane region" description="Helical" evidence="6">
    <location>
        <begin position="104"/>
        <end position="125"/>
    </location>
</feature>
<name>A0A1G2NX27_9BACT</name>
<feature type="transmembrane region" description="Helical" evidence="6">
    <location>
        <begin position="179"/>
        <end position="198"/>
    </location>
</feature>
<evidence type="ECO:0000256" key="5">
    <source>
        <dbReference type="ARBA" id="ARBA00023136"/>
    </source>
</evidence>
<dbReference type="GO" id="GO:0000271">
    <property type="term" value="P:polysaccharide biosynthetic process"/>
    <property type="evidence" value="ECO:0007669"/>
    <property type="project" value="InterPro"/>
</dbReference>
<evidence type="ECO:0000256" key="3">
    <source>
        <dbReference type="ARBA" id="ARBA00022692"/>
    </source>
</evidence>
<protein>
    <recommendedName>
        <fullName evidence="7">GtrA/DPMS transmembrane domain-containing protein</fullName>
    </recommendedName>
</protein>
<evidence type="ECO:0000256" key="1">
    <source>
        <dbReference type="ARBA" id="ARBA00004141"/>
    </source>
</evidence>
<dbReference type="EMBL" id="MHSH01000061">
    <property type="protein sequence ID" value="OHA39911.1"/>
    <property type="molecule type" value="Genomic_DNA"/>
</dbReference>
<accession>A0A1G2NX27</accession>
<feature type="transmembrane region" description="Helical" evidence="6">
    <location>
        <begin position="12"/>
        <end position="32"/>
    </location>
</feature>
<dbReference type="InterPro" id="IPR007267">
    <property type="entry name" value="GtrA_DPMS_TM"/>
</dbReference>
<comment type="similarity">
    <text evidence="2">Belongs to the GtrA family.</text>
</comment>
<evidence type="ECO:0000313" key="8">
    <source>
        <dbReference type="EMBL" id="OHA39911.1"/>
    </source>
</evidence>
<feature type="domain" description="GtrA/DPMS transmembrane" evidence="7">
    <location>
        <begin position="76"/>
        <end position="205"/>
    </location>
</feature>
<comment type="caution">
    <text evidence="8">The sequence shown here is derived from an EMBL/GenBank/DDBJ whole genome shotgun (WGS) entry which is preliminary data.</text>
</comment>
<evidence type="ECO:0000256" key="6">
    <source>
        <dbReference type="SAM" id="Phobius"/>
    </source>
</evidence>
<feature type="transmembrane region" description="Helical" evidence="6">
    <location>
        <begin position="146"/>
        <end position="167"/>
    </location>
</feature>
<evidence type="ECO:0000259" key="7">
    <source>
        <dbReference type="Pfam" id="PF04138"/>
    </source>
</evidence>
<keyword evidence="4 6" id="KW-1133">Transmembrane helix</keyword>
<evidence type="ECO:0000313" key="9">
    <source>
        <dbReference type="Proteomes" id="UP000176429"/>
    </source>
</evidence>
<feature type="transmembrane region" description="Helical" evidence="6">
    <location>
        <begin position="38"/>
        <end position="59"/>
    </location>
</feature>
<feature type="transmembrane region" description="Helical" evidence="6">
    <location>
        <begin position="79"/>
        <end position="98"/>
    </location>
</feature>
<proteinExistence type="inferred from homology"/>
<dbReference type="Proteomes" id="UP000176429">
    <property type="component" value="Unassembled WGS sequence"/>
</dbReference>
<evidence type="ECO:0000256" key="4">
    <source>
        <dbReference type="ARBA" id="ARBA00022989"/>
    </source>
</evidence>
<keyword evidence="5 6" id="KW-0472">Membrane</keyword>
<dbReference type="PANTHER" id="PTHR38459:SF1">
    <property type="entry name" value="PROPHAGE BACTOPRENOL-LINKED GLUCOSE TRANSLOCASE HOMOLOG"/>
    <property type="match status" value="1"/>
</dbReference>
<organism evidence="8 9">
    <name type="scientific">Candidatus Taylorbacteria bacterium RIFCSPLOWO2_02_FULL_46_40</name>
    <dbReference type="NCBI Taxonomy" id="1802329"/>
    <lineage>
        <taxon>Bacteria</taxon>
        <taxon>Candidatus Tayloriibacteriota</taxon>
    </lineage>
</organism>
<keyword evidence="3 6" id="KW-0812">Transmembrane</keyword>
<dbReference type="PANTHER" id="PTHR38459">
    <property type="entry name" value="PROPHAGE BACTOPRENOL-LINKED GLUCOSE TRANSLOCASE HOMOLOG"/>
    <property type="match status" value="1"/>
</dbReference>
<dbReference type="GO" id="GO:0005886">
    <property type="term" value="C:plasma membrane"/>
    <property type="evidence" value="ECO:0007669"/>
    <property type="project" value="TreeGrafter"/>
</dbReference>